<sequence>MSRGEDGAHGLDSTKLRLRFDVVALPSGPEWALAVAHPRPVDDLHRLNAGRRGVT</sequence>
<evidence type="ECO:0000313" key="1">
    <source>
        <dbReference type="EMBL" id="CAA9271502.1"/>
    </source>
</evidence>
<protein>
    <submittedName>
        <fullName evidence="1">Uncharacterized protein</fullName>
    </submittedName>
</protein>
<proteinExistence type="predicted"/>
<reference evidence="1" key="1">
    <citation type="submission" date="2020-02" db="EMBL/GenBank/DDBJ databases">
        <authorList>
            <person name="Meier V. D."/>
        </authorList>
    </citation>
    <scope>NUCLEOTIDE SEQUENCE</scope>
    <source>
        <strain evidence="1">AVDCRST_MAG76</strain>
    </source>
</reference>
<gene>
    <name evidence="1" type="ORF">AVDCRST_MAG76-3446</name>
</gene>
<name>A0A6J4J8S1_9ACTN</name>
<accession>A0A6J4J8S1</accession>
<dbReference type="AlphaFoldDB" id="A0A6J4J8S1"/>
<dbReference type="EMBL" id="CADCSZ010000203">
    <property type="protein sequence ID" value="CAA9271502.1"/>
    <property type="molecule type" value="Genomic_DNA"/>
</dbReference>
<organism evidence="1">
    <name type="scientific">uncultured Acidimicrobiales bacterium</name>
    <dbReference type="NCBI Taxonomy" id="310071"/>
    <lineage>
        <taxon>Bacteria</taxon>
        <taxon>Bacillati</taxon>
        <taxon>Actinomycetota</taxon>
        <taxon>Acidimicrobiia</taxon>
        <taxon>Acidimicrobiales</taxon>
        <taxon>environmental samples</taxon>
    </lineage>
</organism>